<dbReference type="Proteomes" id="UP001219349">
    <property type="component" value="Chromosome"/>
</dbReference>
<feature type="region of interest" description="Disordered" evidence="1">
    <location>
        <begin position="34"/>
        <end position="62"/>
    </location>
</feature>
<reference evidence="2 3" key="1">
    <citation type="submission" date="2021-01" db="EMBL/GenBank/DDBJ databases">
        <title>Biogeographic distribution of Paracoccus.</title>
        <authorList>
            <person name="Hollensteiner J."/>
            <person name="Leineberger J."/>
            <person name="Brinkhoff T."/>
            <person name="Daniel R."/>
        </authorList>
    </citation>
    <scope>NUCLEOTIDE SEQUENCE [LARGE SCALE GENOMIC DNA]</scope>
    <source>
        <strain evidence="2 3">KCTC 22803</strain>
    </source>
</reference>
<name>A0ABY7SKP5_9RHOB</name>
<gene>
    <name evidence="2" type="ORF">JHX87_01535</name>
</gene>
<dbReference type="EMBL" id="CP067136">
    <property type="protein sequence ID" value="WCR07562.1"/>
    <property type="molecule type" value="Genomic_DNA"/>
</dbReference>
<dbReference type="RefSeq" id="WP_271884644.1">
    <property type="nucleotide sequence ID" value="NZ_CP067136.1"/>
</dbReference>
<evidence type="ECO:0000313" key="2">
    <source>
        <dbReference type="EMBL" id="WCR07562.1"/>
    </source>
</evidence>
<organism evidence="2 3">
    <name type="scientific">Paracoccus fistulariae</name>
    <dbReference type="NCBI Taxonomy" id="658446"/>
    <lineage>
        <taxon>Bacteria</taxon>
        <taxon>Pseudomonadati</taxon>
        <taxon>Pseudomonadota</taxon>
        <taxon>Alphaproteobacteria</taxon>
        <taxon>Rhodobacterales</taxon>
        <taxon>Paracoccaceae</taxon>
        <taxon>Paracoccus</taxon>
    </lineage>
</organism>
<accession>A0ABY7SKP5</accession>
<protein>
    <submittedName>
        <fullName evidence="2">Uncharacterized protein</fullName>
    </submittedName>
</protein>
<proteinExistence type="predicted"/>
<sequence length="62" mass="6434">MRLLKVLVALILLAVIALAAYAYFGDMEPSRTETREPIAVGAGDAAPAQTTGDDSPDSGDLD</sequence>
<evidence type="ECO:0000313" key="3">
    <source>
        <dbReference type="Proteomes" id="UP001219349"/>
    </source>
</evidence>
<evidence type="ECO:0000256" key="1">
    <source>
        <dbReference type="SAM" id="MobiDB-lite"/>
    </source>
</evidence>
<keyword evidence="3" id="KW-1185">Reference proteome</keyword>